<dbReference type="SUPFAM" id="SSF46689">
    <property type="entry name" value="Homeodomain-like"/>
    <property type="match status" value="1"/>
</dbReference>
<dbReference type="Proteomes" id="UP000028702">
    <property type="component" value="Unassembled WGS sequence"/>
</dbReference>
<evidence type="ECO:0000313" key="6">
    <source>
        <dbReference type="EMBL" id="GAK45493.1"/>
    </source>
</evidence>
<feature type="DNA-binding region" description="H-T-H motif" evidence="4">
    <location>
        <begin position="45"/>
        <end position="64"/>
    </location>
</feature>
<evidence type="ECO:0000256" key="4">
    <source>
        <dbReference type="PROSITE-ProRule" id="PRU00335"/>
    </source>
</evidence>
<dbReference type="PROSITE" id="PS50977">
    <property type="entry name" value="HTH_TETR_2"/>
    <property type="match status" value="1"/>
</dbReference>
<feature type="domain" description="HTH tetR-type" evidence="5">
    <location>
        <begin position="22"/>
        <end position="82"/>
    </location>
</feature>
<dbReference type="PRINTS" id="PR00455">
    <property type="entry name" value="HTHTETR"/>
</dbReference>
<dbReference type="RefSeq" id="WP_045446574.1">
    <property type="nucleotide sequence ID" value="NZ_BBIO01000009.1"/>
</dbReference>
<evidence type="ECO:0000313" key="7">
    <source>
        <dbReference type="Proteomes" id="UP000028702"/>
    </source>
</evidence>
<dbReference type="PANTHER" id="PTHR30055">
    <property type="entry name" value="HTH-TYPE TRANSCRIPTIONAL REGULATOR RUTR"/>
    <property type="match status" value="1"/>
</dbReference>
<dbReference type="GO" id="GO:0003700">
    <property type="term" value="F:DNA-binding transcription factor activity"/>
    <property type="evidence" value="ECO:0007669"/>
    <property type="project" value="TreeGrafter"/>
</dbReference>
<comment type="caution">
    <text evidence="6">The sequence shown here is derived from an EMBL/GenBank/DDBJ whole genome shotgun (WGS) entry which is preliminary data.</text>
</comment>
<reference evidence="6 7" key="1">
    <citation type="submission" date="2014-07" db="EMBL/GenBank/DDBJ databases">
        <title>Tepidicaulis marinum gen. nov., sp. nov., a novel marine bacterium denitrifying nitrate to nitrous oxide strictly under microaerobic conditions.</title>
        <authorList>
            <person name="Takeuchi M."/>
            <person name="Yamagishi T."/>
            <person name="Kamagata Y."/>
            <person name="Oshima K."/>
            <person name="Hattori M."/>
            <person name="Katayama T."/>
            <person name="Hanada S."/>
            <person name="Tamaki H."/>
            <person name="Marumo K."/>
            <person name="Maeda H."/>
            <person name="Nedachi M."/>
            <person name="Iwasaki W."/>
            <person name="Suwa Y."/>
            <person name="Sakata S."/>
        </authorList>
    </citation>
    <scope>NUCLEOTIDE SEQUENCE [LARGE SCALE GENOMIC DNA]</scope>
    <source>
        <strain evidence="6 7">MA2</strain>
    </source>
</reference>
<keyword evidence="1" id="KW-0805">Transcription regulation</keyword>
<accession>A0A081BBS5</accession>
<sequence length="240" mass="26773">MSTEQQTVAEKPSAKRIRRTAEEAQRLILDAAEKRLAEQGPEGIRLQDIARDVGISHPAILHHFESRDGLVRALISRATAQLRDKLFSTIPDITGEEQDTHSLELIESAFEALSDRGTARLLSWLLLTNSERTKPVNPSAELLQDVSERLHSQRVRFSEEKETPAPDHEDTVFMVMLTAYAAVGEAIMGRDFYQAAGLAADAETAHRFRGWLAALLERHAIEPYKQTGKQGEDHTDGKKA</sequence>
<dbReference type="Gene3D" id="1.10.357.10">
    <property type="entry name" value="Tetracycline Repressor, domain 2"/>
    <property type="match status" value="1"/>
</dbReference>
<dbReference type="STRING" id="1333998.M2A_1992"/>
<proteinExistence type="predicted"/>
<dbReference type="AlphaFoldDB" id="A0A081BBS5"/>
<evidence type="ECO:0000259" key="5">
    <source>
        <dbReference type="PROSITE" id="PS50977"/>
    </source>
</evidence>
<evidence type="ECO:0000256" key="2">
    <source>
        <dbReference type="ARBA" id="ARBA00023125"/>
    </source>
</evidence>
<keyword evidence="3" id="KW-0804">Transcription</keyword>
<protein>
    <submittedName>
        <fullName evidence="6">TetR family transcriptional regulator</fullName>
    </submittedName>
</protein>
<dbReference type="InterPro" id="IPR009057">
    <property type="entry name" value="Homeodomain-like_sf"/>
</dbReference>
<dbReference type="InterPro" id="IPR001647">
    <property type="entry name" value="HTH_TetR"/>
</dbReference>
<keyword evidence="7" id="KW-1185">Reference proteome</keyword>
<dbReference type="GO" id="GO:0000976">
    <property type="term" value="F:transcription cis-regulatory region binding"/>
    <property type="evidence" value="ECO:0007669"/>
    <property type="project" value="TreeGrafter"/>
</dbReference>
<dbReference type="PANTHER" id="PTHR30055:SF234">
    <property type="entry name" value="HTH-TYPE TRANSCRIPTIONAL REGULATOR BETI"/>
    <property type="match status" value="1"/>
</dbReference>
<evidence type="ECO:0000256" key="3">
    <source>
        <dbReference type="ARBA" id="ARBA00023163"/>
    </source>
</evidence>
<dbReference type="EMBL" id="BBIO01000009">
    <property type="protein sequence ID" value="GAK45493.1"/>
    <property type="molecule type" value="Genomic_DNA"/>
</dbReference>
<dbReference type="eggNOG" id="COG1309">
    <property type="taxonomic scope" value="Bacteria"/>
</dbReference>
<evidence type="ECO:0000256" key="1">
    <source>
        <dbReference type="ARBA" id="ARBA00023015"/>
    </source>
</evidence>
<keyword evidence="2 4" id="KW-0238">DNA-binding</keyword>
<name>A0A081BBS5_9HYPH</name>
<dbReference type="Pfam" id="PF00440">
    <property type="entry name" value="TetR_N"/>
    <property type="match status" value="1"/>
</dbReference>
<dbReference type="InterPro" id="IPR050109">
    <property type="entry name" value="HTH-type_TetR-like_transc_reg"/>
</dbReference>
<organism evidence="6 7">
    <name type="scientific">Tepidicaulis marinus</name>
    <dbReference type="NCBI Taxonomy" id="1333998"/>
    <lineage>
        <taxon>Bacteria</taxon>
        <taxon>Pseudomonadati</taxon>
        <taxon>Pseudomonadota</taxon>
        <taxon>Alphaproteobacteria</taxon>
        <taxon>Hyphomicrobiales</taxon>
        <taxon>Parvibaculaceae</taxon>
        <taxon>Tepidicaulis</taxon>
    </lineage>
</organism>
<gene>
    <name evidence="6" type="ORF">M2A_1992</name>
</gene>